<dbReference type="RefSeq" id="WP_201858469.1">
    <property type="nucleotide sequence ID" value="NZ_JAERRG010000061.1"/>
</dbReference>
<dbReference type="Gene3D" id="3.20.20.70">
    <property type="entry name" value="Aldolase class I"/>
    <property type="match status" value="1"/>
</dbReference>
<gene>
    <name evidence="1" type="ORF">JK364_51915</name>
</gene>
<name>A0ABS1Q7Q9_9ACTN</name>
<evidence type="ECO:0000313" key="1">
    <source>
        <dbReference type="EMBL" id="MBL1120713.1"/>
    </source>
</evidence>
<proteinExistence type="predicted"/>
<comment type="caution">
    <text evidence="1">The sequence shown here is derived from an EMBL/GenBank/DDBJ whole genome shotgun (WGS) entry which is preliminary data.</text>
</comment>
<reference evidence="1 2" key="1">
    <citation type="submission" date="2021-01" db="EMBL/GenBank/DDBJ databases">
        <title>WGS of actinomycetes isolated from Thailand.</title>
        <authorList>
            <person name="Thawai C."/>
        </authorList>
    </citation>
    <scope>NUCLEOTIDE SEQUENCE [LARGE SCALE GENOMIC DNA]</scope>
    <source>
        <strain evidence="1 2">CA3R110</strain>
    </source>
</reference>
<keyword evidence="2" id="KW-1185">Reference proteome</keyword>
<accession>A0ABS1Q7Q9</accession>
<dbReference type="InterPro" id="IPR013785">
    <property type="entry name" value="Aldolase_TIM"/>
</dbReference>
<sequence>MKDAADRPAGDLVYGQSVTDACRGRDTTVGVLDRLARAAAKRRTLPRR</sequence>
<evidence type="ECO:0000313" key="2">
    <source>
        <dbReference type="Proteomes" id="UP000621510"/>
    </source>
</evidence>
<protein>
    <submittedName>
        <fullName evidence="1">Uncharacterized protein</fullName>
    </submittedName>
</protein>
<organism evidence="1 2">
    <name type="scientific">Streptomyces endocoffeicus</name>
    <dbReference type="NCBI Taxonomy" id="2898945"/>
    <lineage>
        <taxon>Bacteria</taxon>
        <taxon>Bacillati</taxon>
        <taxon>Actinomycetota</taxon>
        <taxon>Actinomycetes</taxon>
        <taxon>Kitasatosporales</taxon>
        <taxon>Streptomycetaceae</taxon>
        <taxon>Streptomyces</taxon>
    </lineage>
</organism>
<dbReference type="EMBL" id="JAERRG010000061">
    <property type="protein sequence ID" value="MBL1120713.1"/>
    <property type="molecule type" value="Genomic_DNA"/>
</dbReference>
<dbReference type="Proteomes" id="UP000621510">
    <property type="component" value="Unassembled WGS sequence"/>
</dbReference>